<dbReference type="Proteomes" id="UP001055811">
    <property type="component" value="Linkage Group LG08"/>
</dbReference>
<reference evidence="2" key="1">
    <citation type="journal article" date="2022" name="Mol. Ecol. Resour.">
        <title>The genomes of chicory, endive, great burdock and yacon provide insights into Asteraceae palaeo-polyploidization history and plant inulin production.</title>
        <authorList>
            <person name="Fan W."/>
            <person name="Wang S."/>
            <person name="Wang H."/>
            <person name="Wang A."/>
            <person name="Jiang F."/>
            <person name="Liu H."/>
            <person name="Zhao H."/>
            <person name="Xu D."/>
            <person name="Zhang Y."/>
        </authorList>
    </citation>
    <scope>NUCLEOTIDE SEQUENCE [LARGE SCALE GENOMIC DNA]</scope>
    <source>
        <strain evidence="2">cv. Punajuju</strain>
    </source>
</reference>
<evidence type="ECO:0000313" key="1">
    <source>
        <dbReference type="EMBL" id="KAI3698577.1"/>
    </source>
</evidence>
<dbReference type="EMBL" id="CM042016">
    <property type="protein sequence ID" value="KAI3698577.1"/>
    <property type="molecule type" value="Genomic_DNA"/>
</dbReference>
<comment type="caution">
    <text evidence="1">The sequence shown here is derived from an EMBL/GenBank/DDBJ whole genome shotgun (WGS) entry which is preliminary data.</text>
</comment>
<evidence type="ECO:0000313" key="2">
    <source>
        <dbReference type="Proteomes" id="UP001055811"/>
    </source>
</evidence>
<proteinExistence type="predicted"/>
<accession>A0ACB8ZM01</accession>
<gene>
    <name evidence="1" type="ORF">L2E82_42227</name>
</gene>
<keyword evidence="2" id="KW-1185">Reference proteome</keyword>
<reference evidence="1 2" key="2">
    <citation type="journal article" date="2022" name="Mol. Ecol. Resour.">
        <title>The genomes of chicory, endive, great burdock and yacon provide insights into Asteraceae paleo-polyploidization history and plant inulin production.</title>
        <authorList>
            <person name="Fan W."/>
            <person name="Wang S."/>
            <person name="Wang H."/>
            <person name="Wang A."/>
            <person name="Jiang F."/>
            <person name="Liu H."/>
            <person name="Zhao H."/>
            <person name="Xu D."/>
            <person name="Zhang Y."/>
        </authorList>
    </citation>
    <scope>NUCLEOTIDE SEQUENCE [LARGE SCALE GENOMIC DNA]</scope>
    <source>
        <strain evidence="2">cv. Punajuju</strain>
        <tissue evidence="1">Leaves</tissue>
    </source>
</reference>
<organism evidence="1 2">
    <name type="scientific">Cichorium intybus</name>
    <name type="common">Chicory</name>
    <dbReference type="NCBI Taxonomy" id="13427"/>
    <lineage>
        <taxon>Eukaryota</taxon>
        <taxon>Viridiplantae</taxon>
        <taxon>Streptophyta</taxon>
        <taxon>Embryophyta</taxon>
        <taxon>Tracheophyta</taxon>
        <taxon>Spermatophyta</taxon>
        <taxon>Magnoliopsida</taxon>
        <taxon>eudicotyledons</taxon>
        <taxon>Gunneridae</taxon>
        <taxon>Pentapetalae</taxon>
        <taxon>asterids</taxon>
        <taxon>campanulids</taxon>
        <taxon>Asterales</taxon>
        <taxon>Asteraceae</taxon>
        <taxon>Cichorioideae</taxon>
        <taxon>Cichorieae</taxon>
        <taxon>Cichoriinae</taxon>
        <taxon>Cichorium</taxon>
    </lineage>
</organism>
<protein>
    <submittedName>
        <fullName evidence="1">Uncharacterized protein</fullName>
    </submittedName>
</protein>
<name>A0ACB8ZM01_CICIN</name>
<sequence>MTPNWKCLGIASIKYNIKPLKWDAQIRVAFSLIKCQISGIIFVEMNMDGSHTSSLAHNSSRYVQTFQYKSHPCKVRYNLRGVRCKKPSSSNIHANTRT</sequence>